<evidence type="ECO:0000256" key="1">
    <source>
        <dbReference type="ARBA" id="ARBA00009179"/>
    </source>
</evidence>
<keyword evidence="6" id="KW-1133">Transmembrane helix</keyword>
<dbReference type="Gene3D" id="3.90.226.10">
    <property type="entry name" value="2-enoyl-CoA Hydratase, Chain A, domain 1"/>
    <property type="match status" value="1"/>
</dbReference>
<dbReference type="GO" id="GO:0007165">
    <property type="term" value="P:signal transduction"/>
    <property type="evidence" value="ECO:0007669"/>
    <property type="project" value="TreeGrafter"/>
</dbReference>
<dbReference type="AlphaFoldDB" id="A0A544QT56"/>
<dbReference type="InterPro" id="IPR029045">
    <property type="entry name" value="ClpP/crotonase-like_dom_sf"/>
</dbReference>
<evidence type="ECO:0000256" key="2">
    <source>
        <dbReference type="ARBA" id="ARBA00022670"/>
    </source>
</evidence>
<evidence type="ECO:0000256" key="6">
    <source>
        <dbReference type="SAM" id="Phobius"/>
    </source>
</evidence>
<comment type="similarity">
    <text evidence="1 5">Belongs to the peptidase S41A family.</text>
</comment>
<dbReference type="GO" id="GO:0004175">
    <property type="term" value="F:endopeptidase activity"/>
    <property type="evidence" value="ECO:0007669"/>
    <property type="project" value="TreeGrafter"/>
</dbReference>
<gene>
    <name evidence="8" type="ORF">EXD82_09565</name>
</gene>
<comment type="caution">
    <text evidence="8">The sequence shown here is derived from an EMBL/GenBank/DDBJ whole genome shotgun (WGS) entry which is preliminary data.</text>
</comment>
<keyword evidence="4 5" id="KW-0720">Serine protease</keyword>
<dbReference type="GO" id="GO:0006508">
    <property type="term" value="P:proteolysis"/>
    <property type="evidence" value="ECO:0007669"/>
    <property type="project" value="UniProtKB-KW"/>
</dbReference>
<proteinExistence type="inferred from homology"/>
<evidence type="ECO:0000256" key="3">
    <source>
        <dbReference type="ARBA" id="ARBA00022801"/>
    </source>
</evidence>
<sequence length="390" mass="42422">MPEGGVFLKFNKKSVITVVVTAIVTVAVTITAEVGLGVVAIVPKDDYEGYKKFSKLAALEEMIEKTYYTDIDEQDLIDGAMKGLFMGTGDVYSGYYTKEEMEDVMAASTGSFVGIGITMMSNPETGVVTVTKSWETGPAYRAGIRAGDVLYKVDDLTVTYDTVDKAVSIMRGKEGTNVKVSVKRDGQIKTFNIKREEVSEPSITSKMLEDNIGYIEISSFVETTGDDFKKALESLEKKNMKGLVIDLRNNGGGLVDQCCEIADSLLGKGTIVYTEDRNGKRKEEKSDEENKIDVPIAVLTNENTASSSEILTGAIVGNDAGISVGTTTFGKGIVQSVITLKDGTGYKLTTEQYFTPDGKTIHKKGIKPDIEEKDESKQLDRAVEWLKTGK</sequence>
<keyword evidence="6" id="KW-0812">Transmembrane</keyword>
<dbReference type="SMART" id="SM00245">
    <property type="entry name" value="TSPc"/>
    <property type="match status" value="1"/>
</dbReference>
<dbReference type="GO" id="GO:0030288">
    <property type="term" value="C:outer membrane-bounded periplasmic space"/>
    <property type="evidence" value="ECO:0007669"/>
    <property type="project" value="TreeGrafter"/>
</dbReference>
<dbReference type="SUPFAM" id="SSF52096">
    <property type="entry name" value="ClpP/crotonase"/>
    <property type="match status" value="1"/>
</dbReference>
<protein>
    <submittedName>
        <fullName evidence="8">S41 family peptidase</fullName>
    </submittedName>
</protein>
<dbReference type="CDD" id="cd06782">
    <property type="entry name" value="cpPDZ_CPP-like"/>
    <property type="match status" value="1"/>
</dbReference>
<dbReference type="PANTHER" id="PTHR32060">
    <property type="entry name" value="TAIL-SPECIFIC PROTEASE"/>
    <property type="match status" value="1"/>
</dbReference>
<keyword evidence="9" id="KW-1185">Reference proteome</keyword>
<dbReference type="Pfam" id="PF03572">
    <property type="entry name" value="Peptidase_S41"/>
    <property type="match status" value="1"/>
</dbReference>
<dbReference type="NCBIfam" id="TIGR00225">
    <property type="entry name" value="prc"/>
    <property type="match status" value="1"/>
</dbReference>
<dbReference type="InterPro" id="IPR055210">
    <property type="entry name" value="CtpA/B_N"/>
</dbReference>
<reference evidence="8 9" key="1">
    <citation type="submission" date="2019-02" db="EMBL/GenBank/DDBJ databases">
        <title>Peptostreptococcaceae bacterium ZHW00191 nov., a new bacterium isolated from the human gut.</title>
        <authorList>
            <person name="Zhou H.-W."/>
            <person name="Chen X.-J."/>
        </authorList>
    </citation>
    <scope>NUCLEOTIDE SEQUENCE [LARGE SCALE GENOMIC DNA]</scope>
    <source>
        <strain evidence="8 9">ZHW00191</strain>
    </source>
</reference>
<dbReference type="PROSITE" id="PS50106">
    <property type="entry name" value="PDZ"/>
    <property type="match status" value="1"/>
</dbReference>
<dbReference type="SUPFAM" id="SSF50156">
    <property type="entry name" value="PDZ domain-like"/>
    <property type="match status" value="1"/>
</dbReference>
<dbReference type="InterPro" id="IPR036034">
    <property type="entry name" value="PDZ_sf"/>
</dbReference>
<dbReference type="SMART" id="SM00228">
    <property type="entry name" value="PDZ"/>
    <property type="match status" value="1"/>
</dbReference>
<dbReference type="PANTHER" id="PTHR32060:SF30">
    <property type="entry name" value="CARBOXY-TERMINAL PROCESSING PROTEASE CTPA"/>
    <property type="match status" value="1"/>
</dbReference>
<evidence type="ECO:0000259" key="7">
    <source>
        <dbReference type="PROSITE" id="PS50106"/>
    </source>
</evidence>
<name>A0A544QT56_9FIRM</name>
<feature type="transmembrane region" description="Helical" evidence="6">
    <location>
        <begin position="15"/>
        <end position="42"/>
    </location>
</feature>
<accession>A0A544QT56</accession>
<dbReference type="Pfam" id="PF13180">
    <property type="entry name" value="PDZ_2"/>
    <property type="match status" value="1"/>
</dbReference>
<dbReference type="Gene3D" id="2.30.42.10">
    <property type="match status" value="1"/>
</dbReference>
<organism evidence="8 9">
    <name type="scientific">Peptacetobacter hominis</name>
    <dbReference type="NCBI Taxonomy" id="2743610"/>
    <lineage>
        <taxon>Bacteria</taxon>
        <taxon>Bacillati</taxon>
        <taxon>Bacillota</taxon>
        <taxon>Clostridia</taxon>
        <taxon>Peptostreptococcales</taxon>
        <taxon>Peptostreptococcaceae</taxon>
        <taxon>Peptacetobacter</taxon>
    </lineage>
</organism>
<evidence type="ECO:0000256" key="4">
    <source>
        <dbReference type="ARBA" id="ARBA00022825"/>
    </source>
</evidence>
<evidence type="ECO:0000313" key="9">
    <source>
        <dbReference type="Proteomes" id="UP000317863"/>
    </source>
</evidence>
<dbReference type="CDD" id="cd07560">
    <property type="entry name" value="Peptidase_S41_CPP"/>
    <property type="match status" value="1"/>
</dbReference>
<keyword evidence="2 5" id="KW-0645">Protease</keyword>
<dbReference type="GO" id="GO:0008236">
    <property type="term" value="F:serine-type peptidase activity"/>
    <property type="evidence" value="ECO:0007669"/>
    <property type="project" value="UniProtKB-KW"/>
</dbReference>
<keyword evidence="6" id="KW-0472">Membrane</keyword>
<evidence type="ECO:0000313" key="8">
    <source>
        <dbReference type="EMBL" id="TQQ83226.1"/>
    </source>
</evidence>
<dbReference type="Proteomes" id="UP000317863">
    <property type="component" value="Unassembled WGS sequence"/>
</dbReference>
<feature type="domain" description="PDZ" evidence="7">
    <location>
        <begin position="101"/>
        <end position="171"/>
    </location>
</feature>
<dbReference type="InterPro" id="IPR004447">
    <property type="entry name" value="Peptidase_S41A"/>
</dbReference>
<dbReference type="OrthoDB" id="9812068at2"/>
<dbReference type="InterPro" id="IPR001478">
    <property type="entry name" value="PDZ"/>
</dbReference>
<dbReference type="Pfam" id="PF22694">
    <property type="entry name" value="CtpB_N-like"/>
    <property type="match status" value="1"/>
</dbReference>
<keyword evidence="3 5" id="KW-0378">Hydrolase</keyword>
<evidence type="ECO:0000256" key="5">
    <source>
        <dbReference type="RuleBase" id="RU004404"/>
    </source>
</evidence>
<dbReference type="InterPro" id="IPR005151">
    <property type="entry name" value="Tail-specific_protease"/>
</dbReference>
<dbReference type="EMBL" id="SGJB01000021">
    <property type="protein sequence ID" value="TQQ83226.1"/>
    <property type="molecule type" value="Genomic_DNA"/>
</dbReference>